<dbReference type="Gene3D" id="3.30.1490.20">
    <property type="entry name" value="ATP-grasp fold, A domain"/>
    <property type="match status" value="1"/>
</dbReference>
<dbReference type="GO" id="GO:0005524">
    <property type="term" value="F:ATP binding"/>
    <property type="evidence" value="ECO:0007669"/>
    <property type="project" value="InterPro"/>
</dbReference>
<evidence type="ECO:0000313" key="1">
    <source>
        <dbReference type="EMBL" id="ANE53254.1"/>
    </source>
</evidence>
<reference evidence="2" key="1">
    <citation type="submission" date="2015-01" db="EMBL/GenBank/DDBJ databases">
        <title>Flavisolibacter sp./LCS9/ whole genome sequencing.</title>
        <authorList>
            <person name="Kim M.K."/>
            <person name="Srinivasan S."/>
            <person name="Lee J.-J."/>
        </authorList>
    </citation>
    <scope>NUCLEOTIDE SEQUENCE [LARGE SCALE GENOMIC DNA]</scope>
    <source>
        <strain evidence="2">LCS9</strain>
    </source>
</reference>
<reference evidence="1 2" key="2">
    <citation type="journal article" date="2016" name="Int. J. Syst. Evol. Microbiol.">
        <title>Flavisolibacter tropicus sp. nov., isolated from tropical soil.</title>
        <authorList>
            <person name="Lee J.J."/>
            <person name="Kang M.S."/>
            <person name="Kim G.S."/>
            <person name="Lee C.S."/>
            <person name="Lim S."/>
            <person name="Lee J."/>
            <person name="Roh S.H."/>
            <person name="Kang H."/>
            <person name="Ha J.M."/>
            <person name="Bae S."/>
            <person name="Jung H.Y."/>
            <person name="Kim M.K."/>
        </authorList>
    </citation>
    <scope>NUCLEOTIDE SEQUENCE [LARGE SCALE GENOMIC DNA]</scope>
    <source>
        <strain evidence="1 2">LCS9</strain>
    </source>
</reference>
<proteinExistence type="predicted"/>
<protein>
    <recommendedName>
        <fullName evidence="3">ATP-grasp domain-containing protein</fullName>
    </recommendedName>
</protein>
<organism evidence="1 2">
    <name type="scientific">Flavisolibacter tropicus</name>
    <dbReference type="NCBI Taxonomy" id="1492898"/>
    <lineage>
        <taxon>Bacteria</taxon>
        <taxon>Pseudomonadati</taxon>
        <taxon>Bacteroidota</taxon>
        <taxon>Chitinophagia</taxon>
        <taxon>Chitinophagales</taxon>
        <taxon>Chitinophagaceae</taxon>
        <taxon>Flavisolibacter</taxon>
    </lineage>
</organism>
<accession>A0A172U298</accession>
<evidence type="ECO:0008006" key="3">
    <source>
        <dbReference type="Google" id="ProtNLM"/>
    </source>
</evidence>
<dbReference type="KEGG" id="fla:SY85_01585"/>
<gene>
    <name evidence="1" type="ORF">SY85_01585</name>
</gene>
<dbReference type="Proteomes" id="UP000077177">
    <property type="component" value="Chromosome"/>
</dbReference>
<dbReference type="STRING" id="1492898.SY85_01585"/>
<dbReference type="SUPFAM" id="SSF56059">
    <property type="entry name" value="Glutathione synthetase ATP-binding domain-like"/>
    <property type="match status" value="1"/>
</dbReference>
<dbReference type="EMBL" id="CP011390">
    <property type="protein sequence ID" value="ANE53254.1"/>
    <property type="molecule type" value="Genomic_DNA"/>
</dbReference>
<dbReference type="OrthoDB" id="9775266at2"/>
<dbReference type="RefSeq" id="WP_066409216.1">
    <property type="nucleotide sequence ID" value="NZ_CP011390.1"/>
</dbReference>
<evidence type="ECO:0000313" key="2">
    <source>
        <dbReference type="Proteomes" id="UP000077177"/>
    </source>
</evidence>
<keyword evidence="2" id="KW-1185">Reference proteome</keyword>
<sequence>MKQFLEKWKNWELWPFWMRYFFITPKWLLYCIRSGSFWFFTPSNPTLTFGGFEGEGKHEMYAQLPPGSYPQTIYIKPSMTFGEVQKYIAESGFQYPFIVKPDVGMSGILFRKIEKEEQLKAYHEHMPAEYLVQALVDYPIEFSVFYYRYPDQEKGVITGFLQKEPMHVIGDGINSLLVLIQQHPKAKHRIEELLAWHKERLDLVVPNGQKFYLTLAANLNRGANFINLHNEIDEDLHQVFDQLNLYSKHFFYGRYDLKATSLEDLKAGKNYLILEYNGSGAEPNHVYNSGYNLRAAHVEILKHWKVLYEISAQNNAKGIRPWPFMKGWRYLQQAKKHFAELERVDALV</sequence>
<dbReference type="InterPro" id="IPR013815">
    <property type="entry name" value="ATP_grasp_subdomain_1"/>
</dbReference>
<dbReference type="AlphaFoldDB" id="A0A172U298"/>
<name>A0A172U298_9BACT</name>